<evidence type="ECO:0000256" key="5">
    <source>
        <dbReference type="ARBA" id="ARBA00023136"/>
    </source>
</evidence>
<feature type="transmembrane region" description="Helical" evidence="6">
    <location>
        <begin position="38"/>
        <end position="57"/>
    </location>
</feature>
<dbReference type="Proteomes" id="UP000241462">
    <property type="component" value="Unassembled WGS sequence"/>
</dbReference>
<feature type="transmembrane region" description="Helical" evidence="6">
    <location>
        <begin position="163"/>
        <end position="183"/>
    </location>
</feature>
<keyword evidence="3 6" id="KW-0812">Transmembrane</keyword>
<feature type="transmembrane region" description="Helical" evidence="6">
    <location>
        <begin position="233"/>
        <end position="254"/>
    </location>
</feature>
<evidence type="ECO:0000256" key="1">
    <source>
        <dbReference type="ARBA" id="ARBA00004141"/>
    </source>
</evidence>
<evidence type="ECO:0000256" key="6">
    <source>
        <dbReference type="SAM" id="Phobius"/>
    </source>
</evidence>
<protein>
    <submittedName>
        <fullName evidence="7">Amino acid permease-domain-containing protein</fullName>
    </submittedName>
</protein>
<dbReference type="OrthoDB" id="3900342at2759"/>
<feature type="transmembrane region" description="Helical" evidence="6">
    <location>
        <begin position="326"/>
        <end position="348"/>
    </location>
</feature>
<evidence type="ECO:0000256" key="3">
    <source>
        <dbReference type="ARBA" id="ARBA00022692"/>
    </source>
</evidence>
<reference evidence="7 8" key="1">
    <citation type="journal article" date="2018" name="Mycol. Prog.">
        <title>Coniella lustricola, a new species from submerged detritus.</title>
        <authorList>
            <person name="Raudabaugh D.B."/>
            <person name="Iturriaga T."/>
            <person name="Carver A."/>
            <person name="Mondo S."/>
            <person name="Pangilinan J."/>
            <person name="Lipzen A."/>
            <person name="He G."/>
            <person name="Amirebrahimi M."/>
            <person name="Grigoriev I.V."/>
            <person name="Miller A.N."/>
        </authorList>
    </citation>
    <scope>NUCLEOTIDE SEQUENCE [LARGE SCALE GENOMIC DNA]</scope>
    <source>
        <strain evidence="7 8">B22-T-1</strain>
    </source>
</reference>
<feature type="transmembrane region" description="Helical" evidence="6">
    <location>
        <begin position="120"/>
        <end position="143"/>
    </location>
</feature>
<comment type="subcellular location">
    <subcellularLocation>
        <location evidence="1">Membrane</location>
        <topology evidence="1">Multi-pass membrane protein</topology>
    </subcellularLocation>
</comment>
<feature type="transmembrane region" description="Helical" evidence="6">
    <location>
        <begin position="195"/>
        <end position="213"/>
    </location>
</feature>
<organism evidence="7 8">
    <name type="scientific">Coniella lustricola</name>
    <dbReference type="NCBI Taxonomy" id="2025994"/>
    <lineage>
        <taxon>Eukaryota</taxon>
        <taxon>Fungi</taxon>
        <taxon>Dikarya</taxon>
        <taxon>Ascomycota</taxon>
        <taxon>Pezizomycotina</taxon>
        <taxon>Sordariomycetes</taxon>
        <taxon>Sordariomycetidae</taxon>
        <taxon>Diaporthales</taxon>
        <taxon>Schizoparmaceae</taxon>
        <taxon>Coniella</taxon>
    </lineage>
</organism>
<evidence type="ECO:0000313" key="7">
    <source>
        <dbReference type="EMBL" id="PSR82146.1"/>
    </source>
</evidence>
<keyword evidence="8" id="KW-1185">Reference proteome</keyword>
<evidence type="ECO:0000256" key="2">
    <source>
        <dbReference type="ARBA" id="ARBA00022448"/>
    </source>
</evidence>
<dbReference type="PANTHER" id="PTHR45649:SF27">
    <property type="entry name" value="CHOLINE TRANSPORTER (EUROFUNG)"/>
    <property type="match status" value="1"/>
</dbReference>
<keyword evidence="2" id="KW-0813">Transport</keyword>
<sequence>MNEKTSELESAENEAVVNVGDVNQINAAGYRDQLKRQYSLVGIAGLALTIDNAWVALGSSISVSIENGGIPGLIYGLMIAILYYAFINLSLAELASSVPTAGGVYHWATIAAGPRWGRVVGFYIGWINFYGWMFGLASLVQIASNTAVQMFATLHPSYISEAWHVYIGYLLVLWLCTVTVTFANKGVPYTQQAGMFLVVIGGVVTVVALAAMPRQHASNEFVWASFTENNLTGWQGGLALLMGVLNGAFTIGTADGITHVAEELPQPGRDLPKAMGIQLLLGGLYAIVFAIALGYSINDISALIGNSNSFPLAVIYLQATNGSAGATVGLLSIILLSTICGCVGTVLTNSRIYWALARDNAVPFSTVFSSVDERFSCPIWATLFVAIVATGLGAIPLGSPTAFINLTGSFIALTTISYLLPILANIMTRRRYFPPGPFNLGRFGYVINTLTVIFIIFFDILFCFPYTVPTTKTTMNYNSVIIVSILMLSTMWWILHGRRNYPGPKVMHLYIHAESSLRAPSDLYPTGDWIDEPDRLGLDKRPLGV</sequence>
<feature type="transmembrane region" description="Helical" evidence="6">
    <location>
        <begin position="379"/>
        <end position="397"/>
    </location>
</feature>
<feature type="transmembrane region" description="Helical" evidence="6">
    <location>
        <begin position="474"/>
        <end position="495"/>
    </location>
</feature>
<keyword evidence="4 6" id="KW-1133">Transmembrane helix</keyword>
<dbReference type="Gene3D" id="1.20.1740.10">
    <property type="entry name" value="Amino acid/polyamine transporter I"/>
    <property type="match status" value="1"/>
</dbReference>
<dbReference type="PANTHER" id="PTHR45649">
    <property type="entry name" value="AMINO-ACID PERMEASE BAT1"/>
    <property type="match status" value="1"/>
</dbReference>
<dbReference type="GO" id="GO:0016020">
    <property type="term" value="C:membrane"/>
    <property type="evidence" value="ECO:0007669"/>
    <property type="project" value="UniProtKB-SubCell"/>
</dbReference>
<dbReference type="STRING" id="2025994.A0A2T3A3B0"/>
<accession>A0A2T3A3B0</accession>
<feature type="transmembrane region" description="Helical" evidence="6">
    <location>
        <begin position="445"/>
        <end position="468"/>
    </location>
</feature>
<feature type="transmembrane region" description="Helical" evidence="6">
    <location>
        <begin position="403"/>
        <end position="424"/>
    </location>
</feature>
<evidence type="ECO:0000313" key="8">
    <source>
        <dbReference type="Proteomes" id="UP000241462"/>
    </source>
</evidence>
<name>A0A2T3A3B0_9PEZI</name>
<keyword evidence="5 6" id="KW-0472">Membrane</keyword>
<dbReference type="InParanoid" id="A0A2T3A3B0"/>
<dbReference type="GO" id="GO:0022857">
    <property type="term" value="F:transmembrane transporter activity"/>
    <property type="evidence" value="ECO:0007669"/>
    <property type="project" value="InterPro"/>
</dbReference>
<dbReference type="PIRSF" id="PIRSF006060">
    <property type="entry name" value="AA_transporter"/>
    <property type="match status" value="1"/>
</dbReference>
<proteinExistence type="predicted"/>
<evidence type="ECO:0000256" key="4">
    <source>
        <dbReference type="ARBA" id="ARBA00022989"/>
    </source>
</evidence>
<dbReference type="InterPro" id="IPR002293">
    <property type="entry name" value="AA/rel_permease1"/>
</dbReference>
<dbReference type="EMBL" id="KZ678486">
    <property type="protein sequence ID" value="PSR82146.1"/>
    <property type="molecule type" value="Genomic_DNA"/>
</dbReference>
<feature type="transmembrane region" description="Helical" evidence="6">
    <location>
        <begin position="69"/>
        <end position="87"/>
    </location>
</feature>
<dbReference type="AlphaFoldDB" id="A0A2T3A3B0"/>
<feature type="transmembrane region" description="Helical" evidence="6">
    <location>
        <begin position="275"/>
        <end position="297"/>
    </location>
</feature>
<dbReference type="Pfam" id="PF13520">
    <property type="entry name" value="AA_permease_2"/>
    <property type="match status" value="1"/>
</dbReference>
<gene>
    <name evidence="7" type="ORF">BD289DRAFT_371755</name>
</gene>